<keyword evidence="1" id="KW-1133">Transmembrane helix</keyword>
<dbReference type="Proteomes" id="UP000295517">
    <property type="component" value="Chromosome"/>
</dbReference>
<feature type="transmembrane region" description="Helical" evidence="1">
    <location>
        <begin position="27"/>
        <end position="53"/>
    </location>
</feature>
<organism evidence="2 3">
    <name type="scientific">Legionella israelensis</name>
    <dbReference type="NCBI Taxonomy" id="454"/>
    <lineage>
        <taxon>Bacteria</taxon>
        <taxon>Pseudomonadati</taxon>
        <taxon>Pseudomonadota</taxon>
        <taxon>Gammaproteobacteria</taxon>
        <taxon>Legionellales</taxon>
        <taxon>Legionellaceae</taxon>
        <taxon>Legionella</taxon>
    </lineage>
</organism>
<dbReference type="AlphaFoldDB" id="A0AAX1EHB0"/>
<feature type="transmembrane region" description="Helical" evidence="1">
    <location>
        <begin position="74"/>
        <end position="93"/>
    </location>
</feature>
<evidence type="ECO:0000313" key="2">
    <source>
        <dbReference type="EMBL" id="QBR84412.1"/>
    </source>
</evidence>
<keyword evidence="1" id="KW-0812">Transmembrane</keyword>
<name>A0AAX1EHB0_9GAMM</name>
<dbReference type="RefSeq" id="WP_135060653.1">
    <property type="nucleotide sequence ID" value="NZ_CP038254.1"/>
</dbReference>
<gene>
    <name evidence="2" type="ORF">E3983_08580</name>
</gene>
<reference evidence="2 3" key="1">
    <citation type="submission" date="2019-03" db="EMBL/GenBank/DDBJ databases">
        <title>Diverse conjugative elements silence natural transformation in Legionella species.</title>
        <authorList>
            <person name="Durieux I."/>
            <person name="Ginevra C."/>
            <person name="Attaiech L."/>
            <person name="Picq K."/>
            <person name="Juan P.A."/>
            <person name="Jarraud S."/>
            <person name="Charpentier X."/>
        </authorList>
    </citation>
    <scope>NUCLEOTIDE SEQUENCE [LARGE SCALE GENOMIC DNA]</scope>
    <source>
        <strain evidence="2 3">HL-0427-4011</strain>
    </source>
</reference>
<sequence>MYLIVLFLLMYCGLVYGATDLGDMASFIRGSFVALARLLTAVSYIAGLAFIIAAISKFKQHKDNPTQIPIGTPLALTVIALALVFFPTILGIVGETVFGEHASTAGPKGVVYCSQRAAVTENSCF</sequence>
<evidence type="ECO:0000313" key="3">
    <source>
        <dbReference type="Proteomes" id="UP000295517"/>
    </source>
</evidence>
<proteinExistence type="predicted"/>
<dbReference type="EMBL" id="CP038254">
    <property type="protein sequence ID" value="QBR84412.1"/>
    <property type="molecule type" value="Genomic_DNA"/>
</dbReference>
<evidence type="ECO:0000256" key="1">
    <source>
        <dbReference type="SAM" id="Phobius"/>
    </source>
</evidence>
<protein>
    <submittedName>
        <fullName evidence="2">Type IV secretion protein IcmD</fullName>
    </submittedName>
</protein>
<accession>A0AAX1EHB0</accession>
<keyword evidence="1" id="KW-0472">Membrane</keyword>